<name>A0A1I5H4J0_PSUAM</name>
<dbReference type="EMBL" id="FOUY01000057">
    <property type="protein sequence ID" value="SFO43175.1"/>
    <property type="molecule type" value="Genomic_DNA"/>
</dbReference>
<evidence type="ECO:0000256" key="1">
    <source>
        <dbReference type="SAM" id="Phobius"/>
    </source>
</evidence>
<gene>
    <name evidence="2" type="ORF">SAMN05216207_105712</name>
</gene>
<evidence type="ECO:0000313" key="3">
    <source>
        <dbReference type="Proteomes" id="UP000199614"/>
    </source>
</evidence>
<feature type="transmembrane region" description="Helical" evidence="1">
    <location>
        <begin position="51"/>
        <end position="69"/>
    </location>
</feature>
<keyword evidence="1" id="KW-0472">Membrane</keyword>
<proteinExistence type="predicted"/>
<dbReference type="AlphaFoldDB" id="A0A1I5H4J0"/>
<accession>A0A1I5H4J0</accession>
<evidence type="ECO:0000313" key="2">
    <source>
        <dbReference type="EMBL" id="SFO43175.1"/>
    </source>
</evidence>
<feature type="transmembrane region" description="Helical" evidence="1">
    <location>
        <begin position="28"/>
        <end position="45"/>
    </location>
</feature>
<feature type="transmembrane region" description="Helical" evidence="1">
    <location>
        <begin position="108"/>
        <end position="127"/>
    </location>
</feature>
<keyword evidence="3" id="KW-1185">Reference proteome</keyword>
<dbReference type="RefSeq" id="WP_093355091.1">
    <property type="nucleotide sequence ID" value="NZ_FOUY01000057.1"/>
</dbReference>
<protein>
    <submittedName>
        <fullName evidence="2">Uncharacterized protein</fullName>
    </submittedName>
</protein>
<sequence length="137" mass="14162">MTTSLNGHLGSASARPLAPRARTVGNRAPLLLSLFGLLVGTLVVADVQSPVRAAFVFLFVLVVPGRAVLDCWDLAGGWLGAALVVATSVSIATALATAQLYLGLWSPTGTVLALVLVTVVAQIARYWSPQRGEAVPS</sequence>
<dbReference type="Proteomes" id="UP000199614">
    <property type="component" value="Unassembled WGS sequence"/>
</dbReference>
<reference evidence="2 3" key="1">
    <citation type="submission" date="2016-10" db="EMBL/GenBank/DDBJ databases">
        <authorList>
            <person name="de Groot N.N."/>
        </authorList>
    </citation>
    <scope>NUCLEOTIDE SEQUENCE [LARGE SCALE GENOMIC DNA]</scope>
    <source>
        <strain evidence="2 3">CGMCC 4.1877</strain>
    </source>
</reference>
<keyword evidence="1" id="KW-0812">Transmembrane</keyword>
<keyword evidence="1" id="KW-1133">Transmembrane helix</keyword>
<organism evidence="2 3">
    <name type="scientific">Pseudonocardia ammonioxydans</name>
    <dbReference type="NCBI Taxonomy" id="260086"/>
    <lineage>
        <taxon>Bacteria</taxon>
        <taxon>Bacillati</taxon>
        <taxon>Actinomycetota</taxon>
        <taxon>Actinomycetes</taxon>
        <taxon>Pseudonocardiales</taxon>
        <taxon>Pseudonocardiaceae</taxon>
        <taxon>Pseudonocardia</taxon>
    </lineage>
</organism>
<dbReference type="STRING" id="260086.SAMN05216207_105712"/>
<feature type="transmembrane region" description="Helical" evidence="1">
    <location>
        <begin position="81"/>
        <end position="102"/>
    </location>
</feature>